<dbReference type="GO" id="GO:0008483">
    <property type="term" value="F:transaminase activity"/>
    <property type="evidence" value="ECO:0007669"/>
    <property type="project" value="TreeGrafter"/>
</dbReference>
<dbReference type="GO" id="GO:0030170">
    <property type="term" value="F:pyridoxal phosphate binding"/>
    <property type="evidence" value="ECO:0007669"/>
    <property type="project" value="TreeGrafter"/>
</dbReference>
<organism evidence="1">
    <name type="scientific">marine sediment metagenome</name>
    <dbReference type="NCBI Taxonomy" id="412755"/>
    <lineage>
        <taxon>unclassified sequences</taxon>
        <taxon>metagenomes</taxon>
        <taxon>ecological metagenomes</taxon>
    </lineage>
</organism>
<dbReference type="SUPFAM" id="SSF53383">
    <property type="entry name" value="PLP-dependent transferases"/>
    <property type="match status" value="1"/>
</dbReference>
<dbReference type="InterPro" id="IPR015424">
    <property type="entry name" value="PyrdxlP-dep_Trfase"/>
</dbReference>
<dbReference type="EMBL" id="BART01010711">
    <property type="protein sequence ID" value="GAG89952.1"/>
    <property type="molecule type" value="Genomic_DNA"/>
</dbReference>
<dbReference type="InterPro" id="IPR000653">
    <property type="entry name" value="DegT/StrS_aminotransferase"/>
</dbReference>
<dbReference type="GO" id="GO:0000271">
    <property type="term" value="P:polysaccharide biosynthetic process"/>
    <property type="evidence" value="ECO:0007669"/>
    <property type="project" value="TreeGrafter"/>
</dbReference>
<sequence length="185" mass="20968">KIHPDAVGILCVHLFGKVCDVDKLLEITRKRNIWLVEDTSQAFGAEYKGRKAGTFGDIGTFSFYATKNLSTFEGGMISTNNDKLALKMRMLINHGQTSKYHHEHLGYNYRMPQICALIGLTQLKLHKKGIISELGSYGIENGHYPHVIYNQPLYKKLKINGGCPNAEKLTKKVRILLKKGNKFFR</sequence>
<protein>
    <submittedName>
        <fullName evidence="1">Uncharacterized protein</fullName>
    </submittedName>
</protein>
<dbReference type="PANTHER" id="PTHR30244:SF34">
    <property type="entry name" value="DTDP-4-AMINO-4,6-DIDEOXYGALACTOSE TRANSAMINASE"/>
    <property type="match status" value="1"/>
</dbReference>
<gene>
    <name evidence="1" type="ORF">S01H4_23159</name>
</gene>
<dbReference type="PANTHER" id="PTHR30244">
    <property type="entry name" value="TRANSAMINASE"/>
    <property type="match status" value="1"/>
</dbReference>
<feature type="non-terminal residue" evidence="1">
    <location>
        <position position="1"/>
    </location>
</feature>
<proteinExistence type="predicted"/>
<accession>X1C9Q5</accession>
<dbReference type="AlphaFoldDB" id="X1C9Q5"/>
<dbReference type="Gene3D" id="3.40.640.10">
    <property type="entry name" value="Type I PLP-dependent aspartate aminotransferase-like (Major domain)"/>
    <property type="match status" value="1"/>
</dbReference>
<name>X1C9Q5_9ZZZZ</name>
<reference evidence="1" key="1">
    <citation type="journal article" date="2014" name="Front. Microbiol.">
        <title>High frequency of phylogenetically diverse reductive dehalogenase-homologous genes in deep subseafloor sedimentary metagenomes.</title>
        <authorList>
            <person name="Kawai M."/>
            <person name="Futagami T."/>
            <person name="Toyoda A."/>
            <person name="Takaki Y."/>
            <person name="Nishi S."/>
            <person name="Hori S."/>
            <person name="Arai W."/>
            <person name="Tsubouchi T."/>
            <person name="Morono Y."/>
            <person name="Uchiyama I."/>
            <person name="Ito T."/>
            <person name="Fujiyama A."/>
            <person name="Inagaki F."/>
            <person name="Takami H."/>
        </authorList>
    </citation>
    <scope>NUCLEOTIDE SEQUENCE</scope>
    <source>
        <strain evidence="1">Expedition CK06-06</strain>
    </source>
</reference>
<comment type="caution">
    <text evidence="1">The sequence shown here is derived from an EMBL/GenBank/DDBJ whole genome shotgun (WGS) entry which is preliminary data.</text>
</comment>
<dbReference type="InterPro" id="IPR015421">
    <property type="entry name" value="PyrdxlP-dep_Trfase_major"/>
</dbReference>
<dbReference type="Pfam" id="PF01041">
    <property type="entry name" value="DegT_DnrJ_EryC1"/>
    <property type="match status" value="1"/>
</dbReference>
<evidence type="ECO:0000313" key="1">
    <source>
        <dbReference type="EMBL" id="GAG89952.1"/>
    </source>
</evidence>